<dbReference type="InterPro" id="IPR036895">
    <property type="entry name" value="Uracil-DNA_glycosylase-like_sf"/>
</dbReference>
<dbReference type="NCBIfam" id="NF003591">
    <property type="entry name" value="PRK05254.1-4"/>
    <property type="match status" value="1"/>
</dbReference>
<dbReference type="Proteomes" id="UP000198963">
    <property type="component" value="Chromosome I"/>
</dbReference>
<dbReference type="RefSeq" id="WP_092447603.1">
    <property type="nucleotide sequence ID" value="NZ_LT629774.1"/>
</dbReference>
<dbReference type="InterPro" id="IPR002043">
    <property type="entry name" value="UDG_fam1"/>
</dbReference>
<evidence type="ECO:0000256" key="5">
    <source>
        <dbReference type="ARBA" id="ARBA00018429"/>
    </source>
</evidence>
<evidence type="ECO:0000259" key="12">
    <source>
        <dbReference type="SMART" id="SM00986"/>
    </source>
</evidence>
<accession>A0A1H1XCD3</accession>
<evidence type="ECO:0000256" key="3">
    <source>
        <dbReference type="ARBA" id="ARBA00008184"/>
    </source>
</evidence>
<evidence type="ECO:0000313" key="13">
    <source>
        <dbReference type="EMBL" id="SDT06984.1"/>
    </source>
</evidence>
<gene>
    <name evidence="9" type="primary">ung</name>
    <name evidence="13" type="ORF">SAMN04489797_3170</name>
</gene>
<evidence type="ECO:0000313" key="14">
    <source>
        <dbReference type="Proteomes" id="UP000198963"/>
    </source>
</evidence>
<evidence type="ECO:0000256" key="4">
    <source>
        <dbReference type="ARBA" id="ARBA00012030"/>
    </source>
</evidence>
<dbReference type="GO" id="GO:0005737">
    <property type="term" value="C:cytoplasm"/>
    <property type="evidence" value="ECO:0007669"/>
    <property type="project" value="UniProtKB-SubCell"/>
</dbReference>
<dbReference type="NCBIfam" id="NF003589">
    <property type="entry name" value="PRK05254.1-2"/>
    <property type="match status" value="1"/>
</dbReference>
<evidence type="ECO:0000256" key="10">
    <source>
        <dbReference type="PROSITE-ProRule" id="PRU10072"/>
    </source>
</evidence>
<comment type="catalytic activity">
    <reaction evidence="1 9 11">
        <text>Hydrolyzes single-stranded DNA or mismatched double-stranded DNA and polynucleotides, releasing free uracil.</text>
        <dbReference type="EC" id="3.2.2.27"/>
    </reaction>
</comment>
<dbReference type="NCBIfam" id="TIGR00628">
    <property type="entry name" value="ung"/>
    <property type="match status" value="1"/>
</dbReference>
<dbReference type="STRING" id="1249933.SAMN04489797_3170"/>
<sequence length="225" mass="25629">MNVNINESWKIYLETEFEKPYFKALAAFVKEEYSHYQCFPKASDIFNAFNHCHFNNLKVVILGQDPYHDIGQANGLSFSVNDGIKHPPSLVNIFKELKQDLGVAYPISGNLMPWADQGVLLLNATLTVRAHKAGSHQKKGWEQFTDAVIKTISTEKTNVVFLLWGGYAKKKKKLIDTKKHIVLESGHPSPLSANRGYWFGNKHFSKTNYQLAQVDEKTVIDWTLE</sequence>
<dbReference type="InterPro" id="IPR018085">
    <property type="entry name" value="Ura-DNA_Glyclase_AS"/>
</dbReference>
<evidence type="ECO:0000256" key="11">
    <source>
        <dbReference type="RuleBase" id="RU003780"/>
    </source>
</evidence>
<evidence type="ECO:0000256" key="8">
    <source>
        <dbReference type="ARBA" id="ARBA00023204"/>
    </source>
</evidence>
<dbReference type="NCBIfam" id="NF003588">
    <property type="entry name" value="PRK05254.1-1"/>
    <property type="match status" value="1"/>
</dbReference>
<proteinExistence type="inferred from homology"/>
<dbReference type="HAMAP" id="MF_00148">
    <property type="entry name" value="UDG"/>
    <property type="match status" value="1"/>
</dbReference>
<dbReference type="PANTHER" id="PTHR11264">
    <property type="entry name" value="URACIL-DNA GLYCOSYLASE"/>
    <property type="match status" value="1"/>
</dbReference>
<evidence type="ECO:0000256" key="9">
    <source>
        <dbReference type="HAMAP-Rule" id="MF_00148"/>
    </source>
</evidence>
<dbReference type="NCBIfam" id="NF003592">
    <property type="entry name" value="PRK05254.1-5"/>
    <property type="match status" value="1"/>
</dbReference>
<dbReference type="EMBL" id="LT629774">
    <property type="protein sequence ID" value="SDT06984.1"/>
    <property type="molecule type" value="Genomic_DNA"/>
</dbReference>
<dbReference type="EC" id="3.2.2.27" evidence="4 9"/>
<dbReference type="Pfam" id="PF03167">
    <property type="entry name" value="UDG"/>
    <property type="match status" value="1"/>
</dbReference>
<dbReference type="InterPro" id="IPR005122">
    <property type="entry name" value="Uracil-DNA_glycosylase-like"/>
</dbReference>
<name>A0A1H1XCD3_9FLAO</name>
<feature type="domain" description="Uracil-DNA glycosylase-like" evidence="12">
    <location>
        <begin position="50"/>
        <end position="211"/>
    </location>
</feature>
<evidence type="ECO:0000256" key="1">
    <source>
        <dbReference type="ARBA" id="ARBA00001400"/>
    </source>
</evidence>
<keyword evidence="6 9" id="KW-0227">DNA damage</keyword>
<evidence type="ECO:0000256" key="2">
    <source>
        <dbReference type="ARBA" id="ARBA00002631"/>
    </source>
</evidence>
<dbReference type="CDD" id="cd10027">
    <property type="entry name" value="UDG-F1-like"/>
    <property type="match status" value="1"/>
</dbReference>
<keyword evidence="14" id="KW-1185">Reference proteome</keyword>
<dbReference type="GO" id="GO:0004844">
    <property type="term" value="F:uracil DNA N-glycosylase activity"/>
    <property type="evidence" value="ECO:0007669"/>
    <property type="project" value="UniProtKB-UniRule"/>
</dbReference>
<keyword evidence="7 9" id="KW-0378">Hydrolase</keyword>
<evidence type="ECO:0000256" key="7">
    <source>
        <dbReference type="ARBA" id="ARBA00022801"/>
    </source>
</evidence>
<dbReference type="SMART" id="SM00987">
    <property type="entry name" value="UreE_C"/>
    <property type="match status" value="1"/>
</dbReference>
<dbReference type="SUPFAM" id="SSF52141">
    <property type="entry name" value="Uracil-DNA glycosylase-like"/>
    <property type="match status" value="1"/>
</dbReference>
<keyword evidence="9" id="KW-0963">Cytoplasm</keyword>
<reference evidence="13 14" key="1">
    <citation type="submission" date="2016-10" db="EMBL/GenBank/DDBJ databases">
        <authorList>
            <person name="Varghese N."/>
            <person name="Submissions S."/>
        </authorList>
    </citation>
    <scope>NUCLEOTIDE SEQUENCE [LARGE SCALE GENOMIC DNA]</scope>
    <source>
        <strain evidence="13 14">RHA_55</strain>
    </source>
</reference>
<dbReference type="PROSITE" id="PS00130">
    <property type="entry name" value="U_DNA_GLYCOSYLASE"/>
    <property type="match status" value="1"/>
</dbReference>
<comment type="function">
    <text evidence="2 9 11">Excises uracil residues from the DNA which can arise as a result of misincorporation of dUMP residues by DNA polymerase or due to deamination of cytosine.</text>
</comment>
<comment type="similarity">
    <text evidence="3 9 11">Belongs to the uracil-DNA glycosylase (UDG) superfamily. UNG family.</text>
</comment>
<dbReference type="FunFam" id="3.40.470.10:FF:000001">
    <property type="entry name" value="Uracil-DNA glycosylase"/>
    <property type="match status" value="1"/>
</dbReference>
<keyword evidence="8 9" id="KW-0234">DNA repair</keyword>
<evidence type="ECO:0000256" key="6">
    <source>
        <dbReference type="ARBA" id="ARBA00022763"/>
    </source>
</evidence>
<organism evidence="13 14">
    <name type="scientific">Winogradskyella sediminis</name>
    <dbReference type="NCBI Taxonomy" id="1382466"/>
    <lineage>
        <taxon>Bacteria</taxon>
        <taxon>Pseudomonadati</taxon>
        <taxon>Bacteroidota</taxon>
        <taxon>Flavobacteriia</taxon>
        <taxon>Flavobacteriales</taxon>
        <taxon>Flavobacteriaceae</taxon>
        <taxon>Winogradskyella</taxon>
    </lineage>
</organism>
<dbReference type="AlphaFoldDB" id="A0A1H1XCD3"/>
<feature type="active site" description="Proton acceptor" evidence="9 10">
    <location>
        <position position="65"/>
    </location>
</feature>
<dbReference type="GO" id="GO:0097510">
    <property type="term" value="P:base-excision repair, AP site formation via deaminated base removal"/>
    <property type="evidence" value="ECO:0007669"/>
    <property type="project" value="TreeGrafter"/>
</dbReference>
<dbReference type="Gene3D" id="3.40.470.10">
    <property type="entry name" value="Uracil-DNA glycosylase-like domain"/>
    <property type="match status" value="1"/>
</dbReference>
<comment type="subcellular location">
    <subcellularLocation>
        <location evidence="9">Cytoplasm</location>
    </subcellularLocation>
</comment>
<dbReference type="PANTHER" id="PTHR11264:SF0">
    <property type="entry name" value="URACIL-DNA GLYCOSYLASE"/>
    <property type="match status" value="1"/>
</dbReference>
<dbReference type="SMART" id="SM00986">
    <property type="entry name" value="UDG"/>
    <property type="match status" value="1"/>
</dbReference>
<protein>
    <recommendedName>
        <fullName evidence="5 9">Uracil-DNA glycosylase</fullName>
        <shortName evidence="9">UDG</shortName>
        <ecNumber evidence="4 9">3.2.2.27</ecNumber>
    </recommendedName>
</protein>